<evidence type="ECO:0000256" key="9">
    <source>
        <dbReference type="ARBA" id="ARBA00023012"/>
    </source>
</evidence>
<evidence type="ECO:0000313" key="14">
    <source>
        <dbReference type="EMBL" id="THV29966.1"/>
    </source>
</evidence>
<dbReference type="Proteomes" id="UP000305792">
    <property type="component" value="Unassembled WGS sequence"/>
</dbReference>
<evidence type="ECO:0000259" key="13">
    <source>
        <dbReference type="PROSITE" id="PS50885"/>
    </source>
</evidence>
<dbReference type="InterPro" id="IPR003661">
    <property type="entry name" value="HisK_dim/P_dom"/>
</dbReference>
<name>A0A4V4HPH2_9ACTN</name>
<dbReference type="CDD" id="cd00075">
    <property type="entry name" value="HATPase"/>
    <property type="match status" value="1"/>
</dbReference>
<keyword evidence="5" id="KW-0808">Transferase</keyword>
<evidence type="ECO:0000256" key="7">
    <source>
        <dbReference type="ARBA" id="ARBA00022777"/>
    </source>
</evidence>
<feature type="transmembrane region" description="Helical" evidence="11">
    <location>
        <begin position="16"/>
        <end position="38"/>
    </location>
</feature>
<comment type="subcellular location">
    <subcellularLocation>
        <location evidence="2">Cell membrane</location>
    </subcellularLocation>
</comment>
<dbReference type="GO" id="GO:0005886">
    <property type="term" value="C:plasma membrane"/>
    <property type="evidence" value="ECO:0007669"/>
    <property type="project" value="UniProtKB-SubCell"/>
</dbReference>
<dbReference type="PROSITE" id="PS50885">
    <property type="entry name" value="HAMP"/>
    <property type="match status" value="1"/>
</dbReference>
<dbReference type="SUPFAM" id="SSF47384">
    <property type="entry name" value="Homodimeric domain of signal transducing histidine kinase"/>
    <property type="match status" value="1"/>
</dbReference>
<dbReference type="PROSITE" id="PS50109">
    <property type="entry name" value="HIS_KIN"/>
    <property type="match status" value="1"/>
</dbReference>
<keyword evidence="8 11" id="KW-1133">Transmembrane helix</keyword>
<dbReference type="SMART" id="SM00387">
    <property type="entry name" value="HATPase_c"/>
    <property type="match status" value="1"/>
</dbReference>
<dbReference type="InterPro" id="IPR003594">
    <property type="entry name" value="HATPase_dom"/>
</dbReference>
<evidence type="ECO:0000256" key="1">
    <source>
        <dbReference type="ARBA" id="ARBA00000085"/>
    </source>
</evidence>
<dbReference type="Pfam" id="PF00512">
    <property type="entry name" value="HisKA"/>
    <property type="match status" value="1"/>
</dbReference>
<dbReference type="PRINTS" id="PR00344">
    <property type="entry name" value="BCTRLSENSOR"/>
</dbReference>
<dbReference type="SMART" id="SM00388">
    <property type="entry name" value="HisKA"/>
    <property type="match status" value="1"/>
</dbReference>
<feature type="transmembrane region" description="Helical" evidence="11">
    <location>
        <begin position="96"/>
        <end position="115"/>
    </location>
</feature>
<feature type="domain" description="Histidine kinase" evidence="12">
    <location>
        <begin position="182"/>
        <end position="393"/>
    </location>
</feature>
<comment type="catalytic activity">
    <reaction evidence="1">
        <text>ATP + protein L-histidine = ADP + protein N-phospho-L-histidine.</text>
        <dbReference type="EC" id="2.7.13.3"/>
    </reaction>
</comment>
<dbReference type="Pfam" id="PF02518">
    <property type="entry name" value="HATPase_c"/>
    <property type="match status" value="1"/>
</dbReference>
<evidence type="ECO:0000256" key="4">
    <source>
        <dbReference type="ARBA" id="ARBA00022553"/>
    </source>
</evidence>
<dbReference type="EC" id="2.7.13.3" evidence="3"/>
<sequence length="393" mass="42605">MRGRPMPRLTLRARLTIVYGGVFIVGGLLLLFLTYSLVSDEKPETTVGGEVNKSVLGTAPPKEGDPTAQIFMSEENIRYIETEAWTELLDTLRNQGTQALLLVSVGTIAVGWLVAGRMLRPLKRVTETAARIAEAPAADKRLHERIPIHGPRDELRELAETFNRMLERLDDSFDGQRTFVSNASHELRTPLTVTRAVLEVAVNRKGASAEVRLLGDTLLELNARHERLIEGLLLLTRSDRELSERSYLDLADIAEHVAAQTPAEGLDVTADCAEAPVLGEPILLERLVQNLVENAVRYNTAEDGWVRVATRTEGVKAVLEVANSGPVVPQFEVPGLFEPFRRLGTERLATASKGAGLGLSIVRAIAKAHGGEATATADPDGGLTVTVTLPAAP</sequence>
<dbReference type="InterPro" id="IPR003660">
    <property type="entry name" value="HAMP_dom"/>
</dbReference>
<dbReference type="InterPro" id="IPR005467">
    <property type="entry name" value="His_kinase_dom"/>
</dbReference>
<keyword evidence="6 11" id="KW-0812">Transmembrane</keyword>
<keyword evidence="9" id="KW-0902">Two-component regulatory system</keyword>
<dbReference type="AlphaFoldDB" id="A0A4V4HPH2"/>
<organism evidence="14 15">
    <name type="scientific">Glycomyces paridis</name>
    <dbReference type="NCBI Taxonomy" id="2126555"/>
    <lineage>
        <taxon>Bacteria</taxon>
        <taxon>Bacillati</taxon>
        <taxon>Actinomycetota</taxon>
        <taxon>Actinomycetes</taxon>
        <taxon>Glycomycetales</taxon>
        <taxon>Glycomycetaceae</taxon>
        <taxon>Glycomyces</taxon>
    </lineage>
</organism>
<dbReference type="SUPFAM" id="SSF55874">
    <property type="entry name" value="ATPase domain of HSP90 chaperone/DNA topoisomerase II/histidine kinase"/>
    <property type="match status" value="1"/>
</dbReference>
<accession>A0A4V4HPH2</accession>
<evidence type="ECO:0000313" key="15">
    <source>
        <dbReference type="Proteomes" id="UP000305792"/>
    </source>
</evidence>
<dbReference type="Gene3D" id="6.10.340.10">
    <property type="match status" value="1"/>
</dbReference>
<dbReference type="EMBL" id="STGX01000004">
    <property type="protein sequence ID" value="THV29966.1"/>
    <property type="molecule type" value="Genomic_DNA"/>
</dbReference>
<evidence type="ECO:0000259" key="12">
    <source>
        <dbReference type="PROSITE" id="PS50109"/>
    </source>
</evidence>
<proteinExistence type="predicted"/>
<comment type="caution">
    <text evidence="14">The sequence shown here is derived from an EMBL/GenBank/DDBJ whole genome shotgun (WGS) entry which is preliminary data.</text>
</comment>
<dbReference type="OrthoDB" id="9786919at2"/>
<dbReference type="InterPro" id="IPR036097">
    <property type="entry name" value="HisK_dim/P_sf"/>
</dbReference>
<evidence type="ECO:0000256" key="8">
    <source>
        <dbReference type="ARBA" id="ARBA00022989"/>
    </source>
</evidence>
<evidence type="ECO:0000256" key="10">
    <source>
        <dbReference type="ARBA" id="ARBA00023136"/>
    </source>
</evidence>
<dbReference type="GO" id="GO:0000155">
    <property type="term" value="F:phosphorelay sensor kinase activity"/>
    <property type="evidence" value="ECO:0007669"/>
    <property type="project" value="InterPro"/>
</dbReference>
<dbReference type="SMART" id="SM00304">
    <property type="entry name" value="HAMP"/>
    <property type="match status" value="1"/>
</dbReference>
<dbReference type="InterPro" id="IPR050428">
    <property type="entry name" value="TCS_sensor_his_kinase"/>
</dbReference>
<keyword evidence="15" id="KW-1185">Reference proteome</keyword>
<keyword evidence="4" id="KW-0597">Phosphoprotein</keyword>
<evidence type="ECO:0000256" key="3">
    <source>
        <dbReference type="ARBA" id="ARBA00012438"/>
    </source>
</evidence>
<dbReference type="CDD" id="cd06225">
    <property type="entry name" value="HAMP"/>
    <property type="match status" value="1"/>
</dbReference>
<dbReference type="Gene3D" id="1.10.287.130">
    <property type="match status" value="1"/>
</dbReference>
<evidence type="ECO:0000256" key="5">
    <source>
        <dbReference type="ARBA" id="ARBA00022679"/>
    </source>
</evidence>
<evidence type="ECO:0000256" key="6">
    <source>
        <dbReference type="ARBA" id="ARBA00022692"/>
    </source>
</evidence>
<evidence type="ECO:0000256" key="11">
    <source>
        <dbReference type="SAM" id="Phobius"/>
    </source>
</evidence>
<dbReference type="Gene3D" id="3.30.565.10">
    <property type="entry name" value="Histidine kinase-like ATPase, C-terminal domain"/>
    <property type="match status" value="1"/>
</dbReference>
<dbReference type="PANTHER" id="PTHR45436:SF5">
    <property type="entry name" value="SENSOR HISTIDINE KINASE TRCS"/>
    <property type="match status" value="1"/>
</dbReference>
<dbReference type="InterPro" id="IPR004358">
    <property type="entry name" value="Sig_transdc_His_kin-like_C"/>
</dbReference>
<keyword evidence="7" id="KW-0418">Kinase</keyword>
<reference evidence="14 15" key="1">
    <citation type="journal article" date="2018" name="Int. J. Syst. Evol. Microbiol.">
        <title>Glycomyces paridis sp. nov., isolated from the medicinal plant Paris polyphylla.</title>
        <authorList>
            <person name="Fang X.M."/>
            <person name="Bai J.L."/>
            <person name="Su J."/>
            <person name="Zhao L.L."/>
            <person name="Liu H.Y."/>
            <person name="Ma B.P."/>
            <person name="Zhang Y.Q."/>
            <person name="Yu L.Y."/>
        </authorList>
    </citation>
    <scope>NUCLEOTIDE SEQUENCE [LARGE SCALE GENOMIC DNA]</scope>
    <source>
        <strain evidence="14 15">CPCC 204357</strain>
    </source>
</reference>
<keyword evidence="10 11" id="KW-0472">Membrane</keyword>
<dbReference type="SUPFAM" id="SSF158472">
    <property type="entry name" value="HAMP domain-like"/>
    <property type="match status" value="1"/>
</dbReference>
<feature type="domain" description="HAMP" evidence="13">
    <location>
        <begin position="116"/>
        <end position="174"/>
    </location>
</feature>
<evidence type="ECO:0000256" key="2">
    <source>
        <dbReference type="ARBA" id="ARBA00004236"/>
    </source>
</evidence>
<dbReference type="InterPro" id="IPR036890">
    <property type="entry name" value="HATPase_C_sf"/>
</dbReference>
<dbReference type="Pfam" id="PF00672">
    <property type="entry name" value="HAMP"/>
    <property type="match status" value="1"/>
</dbReference>
<gene>
    <name evidence="14" type="ORF">E9998_06120</name>
</gene>
<dbReference type="CDD" id="cd00082">
    <property type="entry name" value="HisKA"/>
    <property type="match status" value="1"/>
</dbReference>
<protein>
    <recommendedName>
        <fullName evidence="3">histidine kinase</fullName>
        <ecNumber evidence="3">2.7.13.3</ecNumber>
    </recommendedName>
</protein>
<dbReference type="PANTHER" id="PTHR45436">
    <property type="entry name" value="SENSOR HISTIDINE KINASE YKOH"/>
    <property type="match status" value="1"/>
</dbReference>